<organism evidence="2 3">
    <name type="scientific">Kaistia geumhonensis</name>
    <dbReference type="NCBI Taxonomy" id="410839"/>
    <lineage>
        <taxon>Bacteria</taxon>
        <taxon>Pseudomonadati</taxon>
        <taxon>Pseudomonadota</taxon>
        <taxon>Alphaproteobacteria</taxon>
        <taxon>Hyphomicrobiales</taxon>
        <taxon>Kaistiaceae</taxon>
        <taxon>Kaistia</taxon>
    </lineage>
</organism>
<feature type="compositionally biased region" description="Basic and acidic residues" evidence="1">
    <location>
        <begin position="14"/>
        <end position="24"/>
    </location>
</feature>
<name>A0ABU0MAR8_9HYPH</name>
<protein>
    <submittedName>
        <fullName evidence="2">Uncharacterized protein</fullName>
    </submittedName>
</protein>
<dbReference type="RefSeq" id="WP_266283487.1">
    <property type="nucleotide sequence ID" value="NZ_JAPKNF010000003.1"/>
</dbReference>
<dbReference type="Proteomes" id="UP001223743">
    <property type="component" value="Unassembled WGS sequence"/>
</dbReference>
<keyword evidence="3" id="KW-1185">Reference proteome</keyword>
<evidence type="ECO:0000313" key="2">
    <source>
        <dbReference type="EMBL" id="MDQ0518063.1"/>
    </source>
</evidence>
<dbReference type="EMBL" id="JAUSWJ010000001">
    <property type="protein sequence ID" value="MDQ0518063.1"/>
    <property type="molecule type" value="Genomic_DNA"/>
</dbReference>
<evidence type="ECO:0000256" key="1">
    <source>
        <dbReference type="SAM" id="MobiDB-lite"/>
    </source>
</evidence>
<gene>
    <name evidence="2" type="ORF">QO015_003676</name>
</gene>
<comment type="caution">
    <text evidence="2">The sequence shown here is derived from an EMBL/GenBank/DDBJ whole genome shotgun (WGS) entry which is preliminary data.</text>
</comment>
<proteinExistence type="predicted"/>
<accession>A0ABU0MAR8</accession>
<sequence>MLIMTVPEMPPDNRPQRPDPTDRGETIRYIGRMAAELKGLASSAELDFVAYLLGMVEEDLRRGT</sequence>
<evidence type="ECO:0000313" key="3">
    <source>
        <dbReference type="Proteomes" id="UP001223743"/>
    </source>
</evidence>
<reference evidence="2 3" key="1">
    <citation type="submission" date="2023-07" db="EMBL/GenBank/DDBJ databases">
        <title>Genomic Encyclopedia of Type Strains, Phase IV (KMG-IV): sequencing the most valuable type-strain genomes for metagenomic binning, comparative biology and taxonomic classification.</title>
        <authorList>
            <person name="Goeker M."/>
        </authorList>
    </citation>
    <scope>NUCLEOTIDE SEQUENCE [LARGE SCALE GENOMIC DNA]</scope>
    <source>
        <strain evidence="2 3">B1-1</strain>
    </source>
</reference>
<feature type="region of interest" description="Disordered" evidence="1">
    <location>
        <begin position="1"/>
        <end position="24"/>
    </location>
</feature>